<dbReference type="EMBL" id="JACWZZ010000002">
    <property type="protein sequence ID" value="MBD2715944.1"/>
    <property type="molecule type" value="Genomic_DNA"/>
</dbReference>
<evidence type="ECO:0000313" key="2">
    <source>
        <dbReference type="Proteomes" id="UP000642468"/>
    </source>
</evidence>
<protein>
    <recommendedName>
        <fullName evidence="3">DUF4263 domain-containing protein</fullName>
    </recommendedName>
</protein>
<keyword evidence="2" id="KW-1185">Reference proteome</keyword>
<dbReference type="Proteomes" id="UP000642468">
    <property type="component" value="Unassembled WGS sequence"/>
</dbReference>
<evidence type="ECO:0000313" key="1">
    <source>
        <dbReference type="EMBL" id="MBD2715944.1"/>
    </source>
</evidence>
<name>A0ABR8JN25_9BACT</name>
<accession>A0ABR8JN25</accession>
<organism evidence="1 2">
    <name type="scientific">Hymenobacter duratus</name>
    <dbReference type="NCBI Taxonomy" id="2771356"/>
    <lineage>
        <taxon>Bacteria</taxon>
        <taxon>Pseudomonadati</taxon>
        <taxon>Bacteroidota</taxon>
        <taxon>Cytophagia</taxon>
        <taxon>Cytophagales</taxon>
        <taxon>Hymenobacteraceae</taxon>
        <taxon>Hymenobacter</taxon>
    </lineage>
</organism>
<dbReference type="RefSeq" id="WP_190784893.1">
    <property type="nucleotide sequence ID" value="NZ_JACWZZ010000002.1"/>
</dbReference>
<comment type="caution">
    <text evidence="1">The sequence shown here is derived from an EMBL/GenBank/DDBJ whole genome shotgun (WGS) entry which is preliminary data.</text>
</comment>
<sequence>MVILLVTNSKNDDEFYLRRLQPFTEKDAVIIVHSVERAKEFISSQLINDGNHIDLVITNYKFRFDQQNGHDLISWLSWKEEESYFRKSLQISSLPVILFHTDREDTDTDYLLGFDKVITSRDSSNDKRVQFIVRSAINSWMDSLLNDYDILNIDPRRPDPFAIGRWNNRCQILTMDYARRPFRFPFLVFQKDIDQAEEEIDIFLKTVNRISNSSRPKQEKLYHQLLRRYPQFMLGQSFDKYFYEHNFILHQNTKDNYEPDFIRRHKFYKFNKQANLLEIKLPKEEFIVRNNFHPKLSATIIGHLTQVKDYQEYFLEPNNKKTIISELNYLPVMSHSLLLGRSTERDDHLEILDKRMRQFGSSDIALITYDDLIQKRNLLLEQRKLFRIQSK</sequence>
<gene>
    <name evidence="1" type="ORF">IC231_12940</name>
</gene>
<proteinExistence type="predicted"/>
<reference evidence="1 2" key="1">
    <citation type="submission" date="2020-09" db="EMBL/GenBank/DDBJ databases">
        <authorList>
            <person name="Kim M.K."/>
        </authorList>
    </citation>
    <scope>NUCLEOTIDE SEQUENCE [LARGE SCALE GENOMIC DNA]</scope>
    <source>
        <strain evidence="1 2">BT646</strain>
    </source>
</reference>
<evidence type="ECO:0008006" key="3">
    <source>
        <dbReference type="Google" id="ProtNLM"/>
    </source>
</evidence>